<dbReference type="AlphaFoldDB" id="A0A6C2U2A3"/>
<dbReference type="EMBL" id="CAAHFG010000001">
    <property type="protein sequence ID" value="VGO14122.1"/>
    <property type="molecule type" value="Genomic_DNA"/>
</dbReference>
<accession>A0A6C2U2A3</accession>
<proteinExistence type="predicted"/>
<name>A0A6C2U2A3_PONDE</name>
<protein>
    <submittedName>
        <fullName evidence="1">Uncharacterized protein</fullName>
    </submittedName>
</protein>
<sequence>MSLKKHVLAWNHTYTMKTKLTVTMDDKLIPQAKRYAREHNRSLSSVIEESLAKLTSGQPDRFSERWQGRISISGKDDPRFEQLSKKYL</sequence>
<organism evidence="1 2">
    <name type="scientific">Pontiella desulfatans</name>
    <dbReference type="NCBI Taxonomy" id="2750659"/>
    <lineage>
        <taxon>Bacteria</taxon>
        <taxon>Pseudomonadati</taxon>
        <taxon>Kiritimatiellota</taxon>
        <taxon>Kiritimatiellia</taxon>
        <taxon>Kiritimatiellales</taxon>
        <taxon>Pontiellaceae</taxon>
        <taxon>Pontiella</taxon>
    </lineage>
</organism>
<dbReference type="Proteomes" id="UP000366872">
    <property type="component" value="Unassembled WGS sequence"/>
</dbReference>
<dbReference type="InterPro" id="IPR010985">
    <property type="entry name" value="Ribbon_hlx_hlx"/>
</dbReference>
<dbReference type="Pfam" id="PF19891">
    <property type="entry name" value="DUF6364"/>
    <property type="match status" value="1"/>
</dbReference>
<reference evidence="1 2" key="1">
    <citation type="submission" date="2019-04" db="EMBL/GenBank/DDBJ databases">
        <authorList>
            <person name="Van Vliet M D."/>
        </authorList>
    </citation>
    <scope>NUCLEOTIDE SEQUENCE [LARGE SCALE GENOMIC DNA]</scope>
    <source>
        <strain evidence="1 2">F1</strain>
    </source>
</reference>
<evidence type="ECO:0000313" key="1">
    <source>
        <dbReference type="EMBL" id="VGO14122.1"/>
    </source>
</evidence>
<dbReference type="InterPro" id="IPR045944">
    <property type="entry name" value="DUF6364"/>
</dbReference>
<dbReference type="GO" id="GO:0006355">
    <property type="term" value="P:regulation of DNA-templated transcription"/>
    <property type="evidence" value="ECO:0007669"/>
    <property type="project" value="InterPro"/>
</dbReference>
<evidence type="ECO:0000313" key="2">
    <source>
        <dbReference type="Proteomes" id="UP000366872"/>
    </source>
</evidence>
<keyword evidence="2" id="KW-1185">Reference proteome</keyword>
<gene>
    <name evidence="1" type="ORF">PDESU_02681</name>
</gene>
<dbReference type="SUPFAM" id="SSF47598">
    <property type="entry name" value="Ribbon-helix-helix"/>
    <property type="match status" value="1"/>
</dbReference>